<comment type="caution">
    <text evidence="1">The sequence shown here is derived from an EMBL/GenBank/DDBJ whole genome shotgun (WGS) entry which is preliminary data.</text>
</comment>
<dbReference type="EMBL" id="MU276636">
    <property type="protein sequence ID" value="KAI0037980.1"/>
    <property type="molecule type" value="Genomic_DNA"/>
</dbReference>
<reference evidence="1" key="1">
    <citation type="submission" date="2021-02" db="EMBL/GenBank/DDBJ databases">
        <authorList>
            <consortium name="DOE Joint Genome Institute"/>
            <person name="Ahrendt S."/>
            <person name="Looney B.P."/>
            <person name="Miyauchi S."/>
            <person name="Morin E."/>
            <person name="Drula E."/>
            <person name="Courty P.E."/>
            <person name="Chicoki N."/>
            <person name="Fauchery L."/>
            <person name="Kohler A."/>
            <person name="Kuo A."/>
            <person name="Labutti K."/>
            <person name="Pangilinan J."/>
            <person name="Lipzen A."/>
            <person name="Riley R."/>
            <person name="Andreopoulos W."/>
            <person name="He G."/>
            <person name="Johnson J."/>
            <person name="Barry K.W."/>
            <person name="Grigoriev I.V."/>
            <person name="Nagy L."/>
            <person name="Hibbett D."/>
            <person name="Henrissat B."/>
            <person name="Matheny P.B."/>
            <person name="Labbe J."/>
            <person name="Martin F."/>
        </authorList>
    </citation>
    <scope>NUCLEOTIDE SEQUENCE</scope>
    <source>
        <strain evidence="1">FP105234-sp</strain>
    </source>
</reference>
<reference evidence="1" key="2">
    <citation type="journal article" date="2022" name="New Phytol.">
        <title>Evolutionary transition to the ectomycorrhizal habit in the genomes of a hyperdiverse lineage of mushroom-forming fungi.</title>
        <authorList>
            <person name="Looney B."/>
            <person name="Miyauchi S."/>
            <person name="Morin E."/>
            <person name="Drula E."/>
            <person name="Courty P.E."/>
            <person name="Kohler A."/>
            <person name="Kuo A."/>
            <person name="LaButti K."/>
            <person name="Pangilinan J."/>
            <person name="Lipzen A."/>
            <person name="Riley R."/>
            <person name="Andreopoulos W."/>
            <person name="He G."/>
            <person name="Johnson J."/>
            <person name="Nolan M."/>
            <person name="Tritt A."/>
            <person name="Barry K.W."/>
            <person name="Grigoriev I.V."/>
            <person name="Nagy L.G."/>
            <person name="Hibbett D."/>
            <person name="Henrissat B."/>
            <person name="Matheny P.B."/>
            <person name="Labbe J."/>
            <person name="Martin F.M."/>
        </authorList>
    </citation>
    <scope>NUCLEOTIDE SEQUENCE</scope>
    <source>
        <strain evidence="1">FP105234-sp</strain>
    </source>
</reference>
<evidence type="ECO:0000313" key="2">
    <source>
        <dbReference type="Proteomes" id="UP000814033"/>
    </source>
</evidence>
<accession>A0ACB8R2J9</accession>
<name>A0ACB8R2J9_9AGAM</name>
<proteinExistence type="predicted"/>
<dbReference type="Proteomes" id="UP000814033">
    <property type="component" value="Unassembled WGS sequence"/>
</dbReference>
<organism evidence="1 2">
    <name type="scientific">Auriscalpium vulgare</name>
    <dbReference type="NCBI Taxonomy" id="40419"/>
    <lineage>
        <taxon>Eukaryota</taxon>
        <taxon>Fungi</taxon>
        <taxon>Dikarya</taxon>
        <taxon>Basidiomycota</taxon>
        <taxon>Agaricomycotina</taxon>
        <taxon>Agaricomycetes</taxon>
        <taxon>Russulales</taxon>
        <taxon>Auriscalpiaceae</taxon>
        <taxon>Auriscalpium</taxon>
    </lineage>
</organism>
<protein>
    <submittedName>
        <fullName evidence="1">Uncharacterized protein</fullName>
    </submittedName>
</protein>
<feature type="non-terminal residue" evidence="1">
    <location>
        <position position="1"/>
    </location>
</feature>
<gene>
    <name evidence="1" type="ORF">FA95DRAFT_1313680</name>
</gene>
<keyword evidence="2" id="KW-1185">Reference proteome</keyword>
<evidence type="ECO:0000313" key="1">
    <source>
        <dbReference type="EMBL" id="KAI0037980.1"/>
    </source>
</evidence>
<sequence length="131" mass="13952">LAHGVDARAGRDARAAHRARVARHRPPPDEAPHAPAHVAAFRPPPAPRAAGGPNTGVSSGCWRITICGSAGRVAVGQRAARAARRVGYGLLEGRLAARSEDRERGTWGRVLGVSGRRVLPAHAIRRLDMMW</sequence>